<proteinExistence type="predicted"/>
<dbReference type="AlphaFoldDB" id="A0A2I2KHY4"/>
<gene>
    <name evidence="1" type="ORF">FRACA_10035</name>
</gene>
<evidence type="ECO:0000313" key="1">
    <source>
        <dbReference type="EMBL" id="SNQ45276.1"/>
    </source>
</evidence>
<protein>
    <submittedName>
        <fullName evidence="1">Uncharacterized protein</fullName>
    </submittedName>
</protein>
<dbReference type="Proteomes" id="UP000234331">
    <property type="component" value="Unassembled WGS sequence"/>
</dbReference>
<dbReference type="EMBL" id="FZMO01000001">
    <property type="protein sequence ID" value="SNQ45276.1"/>
    <property type="molecule type" value="Genomic_DNA"/>
</dbReference>
<name>A0A2I2KHY4_9ACTN</name>
<organism evidence="1 2">
    <name type="scientific">Frankia canadensis</name>
    <dbReference type="NCBI Taxonomy" id="1836972"/>
    <lineage>
        <taxon>Bacteria</taxon>
        <taxon>Bacillati</taxon>
        <taxon>Actinomycetota</taxon>
        <taxon>Actinomycetes</taxon>
        <taxon>Frankiales</taxon>
        <taxon>Frankiaceae</taxon>
        <taxon>Frankia</taxon>
    </lineage>
</organism>
<reference evidence="1 2" key="1">
    <citation type="submission" date="2017-06" db="EMBL/GenBank/DDBJ databases">
        <authorList>
            <person name="Kim H.J."/>
            <person name="Triplett B.A."/>
        </authorList>
    </citation>
    <scope>NUCLEOTIDE SEQUENCE [LARGE SCALE GENOMIC DNA]</scope>
    <source>
        <strain evidence="1">FRACA_ARgP5</strain>
    </source>
</reference>
<evidence type="ECO:0000313" key="2">
    <source>
        <dbReference type="Proteomes" id="UP000234331"/>
    </source>
</evidence>
<keyword evidence="2" id="KW-1185">Reference proteome</keyword>
<accession>A0A2I2KHY4</accession>
<sequence length="97" mass="9967">MILAAAASAPSTASGKPNAADWSVLMTMILMGDLESPELSDEPPDEHAATAVTAATAVAVKIGKRRHRGVRTGPLSLALRVIFLATRPSRSMSGAGL</sequence>